<comment type="subcellular location">
    <subcellularLocation>
        <location evidence="1">Membrane</location>
    </subcellularLocation>
</comment>
<organism evidence="5 6">
    <name type="scientific">Candidatus Buchananbacteria bacterium RBG_13_39_9</name>
    <dbReference type="NCBI Taxonomy" id="1797531"/>
    <lineage>
        <taxon>Bacteria</taxon>
        <taxon>Candidatus Buchananiibacteriota</taxon>
    </lineage>
</organism>
<keyword evidence="2 3" id="KW-0472">Membrane</keyword>
<gene>
    <name evidence="5" type="ORF">A2Y67_01010</name>
</gene>
<dbReference type="PANTHER" id="PTHR23222">
    <property type="entry name" value="PROHIBITIN"/>
    <property type="match status" value="1"/>
</dbReference>
<protein>
    <recommendedName>
        <fullName evidence="4">Band 7 domain-containing protein</fullName>
    </recommendedName>
</protein>
<proteinExistence type="predicted"/>
<dbReference type="AlphaFoldDB" id="A0A1G1XMB6"/>
<comment type="caution">
    <text evidence="5">The sequence shown here is derived from an EMBL/GenBank/DDBJ whole genome shotgun (WGS) entry which is preliminary data.</text>
</comment>
<evidence type="ECO:0000313" key="6">
    <source>
        <dbReference type="Proteomes" id="UP000176260"/>
    </source>
</evidence>
<evidence type="ECO:0000313" key="5">
    <source>
        <dbReference type="EMBL" id="OGY41158.1"/>
    </source>
</evidence>
<dbReference type="PRINTS" id="PR00679">
    <property type="entry name" value="PROHIBITIN"/>
</dbReference>
<reference evidence="5 6" key="1">
    <citation type="journal article" date="2016" name="Nat. Commun.">
        <title>Thousands of microbial genomes shed light on interconnected biogeochemical processes in an aquifer system.</title>
        <authorList>
            <person name="Anantharaman K."/>
            <person name="Brown C.T."/>
            <person name="Hug L.A."/>
            <person name="Sharon I."/>
            <person name="Castelle C.J."/>
            <person name="Probst A.J."/>
            <person name="Thomas B.C."/>
            <person name="Singh A."/>
            <person name="Wilkins M.J."/>
            <person name="Karaoz U."/>
            <person name="Brodie E.L."/>
            <person name="Williams K.H."/>
            <person name="Hubbard S.S."/>
            <person name="Banfield J.F."/>
        </authorList>
    </citation>
    <scope>NUCLEOTIDE SEQUENCE [LARGE SCALE GENOMIC DNA]</scope>
</reference>
<evidence type="ECO:0000256" key="3">
    <source>
        <dbReference type="SAM" id="Phobius"/>
    </source>
</evidence>
<feature type="domain" description="Band 7" evidence="4">
    <location>
        <begin position="85"/>
        <end position="259"/>
    </location>
</feature>
<sequence length="333" mass="37628">MDNFKYIIAVIIGAVVIISISPKFFIPLLIIIIIFYKPILQLISKFMPQGQTFDYAKIVGDKINLGSKVVIGVIIAVILIIILARSIIVVPAGTTGVYHLFGRVKDNPLSSGIHLVIPLAKVEMMSIRTEQYTMSIVQQEGQRYGDDSIDALTKEGLKVNLDITAFYHLQEDQAPQVFRTLGLNYDEKIVRAEVRGAIRDVIALYDAKDIYSEKREEATNKIAEKLKTNLNSRGIVVEEVILRNVALPLLLTQAIEAKLMADQDAQKYDFILQKETKEAERKRIEAAGQRDSQQIINQSLSNQYLQYLYIKELQNRPGTIYVPYDLPLFKGIQ</sequence>
<keyword evidence="3" id="KW-0812">Transmembrane</keyword>
<dbReference type="InterPro" id="IPR036013">
    <property type="entry name" value="Band_7/SPFH_dom_sf"/>
</dbReference>
<name>A0A1G1XMB6_9BACT</name>
<dbReference type="EMBL" id="MHIA01000033">
    <property type="protein sequence ID" value="OGY41158.1"/>
    <property type="molecule type" value="Genomic_DNA"/>
</dbReference>
<dbReference type="CDD" id="cd03401">
    <property type="entry name" value="SPFH_prohibitin"/>
    <property type="match status" value="1"/>
</dbReference>
<dbReference type="GO" id="GO:0007005">
    <property type="term" value="P:mitochondrion organization"/>
    <property type="evidence" value="ECO:0007669"/>
    <property type="project" value="TreeGrafter"/>
</dbReference>
<dbReference type="Pfam" id="PF01145">
    <property type="entry name" value="Band_7"/>
    <property type="match status" value="1"/>
</dbReference>
<accession>A0A1G1XMB6</accession>
<keyword evidence="3" id="KW-1133">Transmembrane helix</keyword>
<feature type="transmembrane region" description="Helical" evidence="3">
    <location>
        <begin position="69"/>
        <end position="88"/>
    </location>
</feature>
<dbReference type="InterPro" id="IPR001107">
    <property type="entry name" value="Band_7"/>
</dbReference>
<evidence type="ECO:0000259" key="4">
    <source>
        <dbReference type="SMART" id="SM00244"/>
    </source>
</evidence>
<evidence type="ECO:0000256" key="2">
    <source>
        <dbReference type="ARBA" id="ARBA00023136"/>
    </source>
</evidence>
<dbReference type="Proteomes" id="UP000176260">
    <property type="component" value="Unassembled WGS sequence"/>
</dbReference>
<dbReference type="GO" id="GO:0016020">
    <property type="term" value="C:membrane"/>
    <property type="evidence" value="ECO:0007669"/>
    <property type="project" value="UniProtKB-SubCell"/>
</dbReference>
<dbReference type="Gene3D" id="3.30.479.30">
    <property type="entry name" value="Band 7 domain"/>
    <property type="match status" value="1"/>
</dbReference>
<evidence type="ECO:0000256" key="1">
    <source>
        <dbReference type="ARBA" id="ARBA00004370"/>
    </source>
</evidence>
<dbReference type="PANTHER" id="PTHR23222:SF1">
    <property type="entry name" value="PROHIBITIN-2"/>
    <property type="match status" value="1"/>
</dbReference>
<dbReference type="InterPro" id="IPR000163">
    <property type="entry name" value="Prohibitin"/>
</dbReference>
<feature type="transmembrane region" description="Helical" evidence="3">
    <location>
        <begin position="6"/>
        <end position="36"/>
    </location>
</feature>
<dbReference type="SUPFAM" id="SSF117892">
    <property type="entry name" value="Band 7/SPFH domain"/>
    <property type="match status" value="1"/>
</dbReference>
<dbReference type="SMART" id="SM00244">
    <property type="entry name" value="PHB"/>
    <property type="match status" value="1"/>
</dbReference>